<dbReference type="RefSeq" id="WP_117527326.1">
    <property type="nucleotide sequence ID" value="NZ_JAQENQ010000003.1"/>
</dbReference>
<organism evidence="2 3">
    <name type="scientific">Coprococcus catus</name>
    <dbReference type="NCBI Taxonomy" id="116085"/>
    <lineage>
        <taxon>Bacteria</taxon>
        <taxon>Bacillati</taxon>
        <taxon>Bacillota</taxon>
        <taxon>Clostridia</taxon>
        <taxon>Lachnospirales</taxon>
        <taxon>Lachnospiraceae</taxon>
        <taxon>Coprococcus</taxon>
    </lineage>
</organism>
<keyword evidence="1" id="KW-0812">Transmembrane</keyword>
<evidence type="ECO:0000256" key="1">
    <source>
        <dbReference type="SAM" id="Phobius"/>
    </source>
</evidence>
<keyword evidence="1" id="KW-1133">Transmembrane helix</keyword>
<evidence type="ECO:0000313" key="3">
    <source>
        <dbReference type="Proteomes" id="UP000260773"/>
    </source>
</evidence>
<feature type="transmembrane region" description="Helical" evidence="1">
    <location>
        <begin position="12"/>
        <end position="33"/>
    </location>
</feature>
<dbReference type="AlphaFoldDB" id="A0A3E2TSL6"/>
<sequence>MRKVEGSMTVEASLLMPMVIFILAGLCYSFFFMHDYIVMQNEGYRRTEAELWHRETEEDMPVFMMSVLMDGSGKSILQQAVDWVNHQSRAHLVLQGELKIPVPGIQSWTGGVLKTRQEADAIRVDYTRDRVLAALKREQ</sequence>
<dbReference type="EMBL" id="QVEP01000006">
    <property type="protein sequence ID" value="RGB81288.1"/>
    <property type="molecule type" value="Genomic_DNA"/>
</dbReference>
<evidence type="ECO:0000313" key="2">
    <source>
        <dbReference type="EMBL" id="RGB81288.1"/>
    </source>
</evidence>
<name>A0A3E2TSL6_9FIRM</name>
<reference evidence="2 3" key="1">
    <citation type="submission" date="2018-08" db="EMBL/GenBank/DDBJ databases">
        <title>A genome reference for cultivated species of the human gut microbiota.</title>
        <authorList>
            <person name="Zou Y."/>
            <person name="Xue W."/>
            <person name="Luo G."/>
        </authorList>
    </citation>
    <scope>NUCLEOTIDE SEQUENCE [LARGE SCALE GENOMIC DNA]</scope>
    <source>
        <strain evidence="2 3">AF45-17</strain>
    </source>
</reference>
<accession>A0A3E2TSL6</accession>
<comment type="caution">
    <text evidence="2">The sequence shown here is derived from an EMBL/GenBank/DDBJ whole genome shotgun (WGS) entry which is preliminary data.</text>
</comment>
<protein>
    <submittedName>
        <fullName evidence="2">Pilus assembly protein</fullName>
    </submittedName>
</protein>
<proteinExistence type="predicted"/>
<keyword evidence="1" id="KW-0472">Membrane</keyword>
<gene>
    <name evidence="2" type="ORF">DW070_03870</name>
</gene>
<dbReference type="Proteomes" id="UP000260773">
    <property type="component" value="Unassembled WGS sequence"/>
</dbReference>